<gene>
    <name evidence="2" type="ORF">KY5_0396c</name>
</gene>
<dbReference type="PANTHER" id="PTHR30543:SF21">
    <property type="entry name" value="NAD(P)H-DEPENDENT FMN REDUCTASE LOT6"/>
    <property type="match status" value="1"/>
</dbReference>
<dbReference type="InterPro" id="IPR050712">
    <property type="entry name" value="NAD(P)H-dep_reductase"/>
</dbReference>
<dbReference type="AlphaFoldDB" id="A0A291Q1P6"/>
<name>A0A291Q1P6_9ACTN</name>
<accession>A0A291Q1P6</accession>
<proteinExistence type="predicted"/>
<dbReference type="Gene3D" id="3.40.50.360">
    <property type="match status" value="1"/>
</dbReference>
<dbReference type="PANTHER" id="PTHR30543">
    <property type="entry name" value="CHROMATE REDUCTASE"/>
    <property type="match status" value="1"/>
</dbReference>
<evidence type="ECO:0000313" key="2">
    <source>
        <dbReference type="EMBL" id="ATL25414.1"/>
    </source>
</evidence>
<sequence>MPRLYVVSASTRSTSAGRPLAAWIRELASARDEFDTSLIDLGEMALPFFDEPEHPAEGRYVHQHTKDWSAAVDAADCFVFVMPMYNGGFTAPLKNVIDYLHREWQGKPVGLISYSAGSSGGAPAVEMIRPVLERVGLRAAAKALSIPGIEERIGVDGRFLGTEPIAAEAGEVLDEVALLATGVTADAATR</sequence>
<keyword evidence="3" id="KW-1185">Reference proteome</keyword>
<dbReference type="InterPro" id="IPR005025">
    <property type="entry name" value="FMN_Rdtase-like_dom"/>
</dbReference>
<dbReference type="SUPFAM" id="SSF52218">
    <property type="entry name" value="Flavoproteins"/>
    <property type="match status" value="1"/>
</dbReference>
<dbReference type="KEGG" id="sfk:KY5_0396c"/>
<feature type="domain" description="NADPH-dependent FMN reductase-like" evidence="1">
    <location>
        <begin position="3"/>
        <end position="139"/>
    </location>
</feature>
<dbReference type="GO" id="GO:0016491">
    <property type="term" value="F:oxidoreductase activity"/>
    <property type="evidence" value="ECO:0007669"/>
    <property type="project" value="InterPro"/>
</dbReference>
<dbReference type="InterPro" id="IPR029039">
    <property type="entry name" value="Flavoprotein-like_sf"/>
</dbReference>
<dbReference type="Proteomes" id="UP000221011">
    <property type="component" value="Chromosome"/>
</dbReference>
<evidence type="ECO:0000259" key="1">
    <source>
        <dbReference type="Pfam" id="PF03358"/>
    </source>
</evidence>
<dbReference type="GO" id="GO:0005829">
    <property type="term" value="C:cytosol"/>
    <property type="evidence" value="ECO:0007669"/>
    <property type="project" value="TreeGrafter"/>
</dbReference>
<reference evidence="2 3" key="1">
    <citation type="submission" date="2017-08" db="EMBL/GenBank/DDBJ databases">
        <title>Complete Genome Sequence of Streptomyces formicae KY5, the formicamycin producer.</title>
        <authorList>
            <person name="Holmes N.A."/>
            <person name="Devine R."/>
            <person name="Qin Z."/>
            <person name="Seipke R.F."/>
            <person name="Wilkinson B."/>
            <person name="Hutchings M.I."/>
        </authorList>
    </citation>
    <scope>NUCLEOTIDE SEQUENCE [LARGE SCALE GENOMIC DNA]</scope>
    <source>
        <strain evidence="2 3">KY5</strain>
    </source>
</reference>
<dbReference type="EMBL" id="CP022685">
    <property type="protein sequence ID" value="ATL25414.1"/>
    <property type="molecule type" value="Genomic_DNA"/>
</dbReference>
<evidence type="ECO:0000313" key="3">
    <source>
        <dbReference type="Proteomes" id="UP000221011"/>
    </source>
</evidence>
<dbReference type="GO" id="GO:0010181">
    <property type="term" value="F:FMN binding"/>
    <property type="evidence" value="ECO:0007669"/>
    <property type="project" value="TreeGrafter"/>
</dbReference>
<dbReference type="RefSeq" id="WP_098240534.1">
    <property type="nucleotide sequence ID" value="NZ_CP022685.1"/>
</dbReference>
<organism evidence="2 3">
    <name type="scientific">Streptomyces formicae</name>
    <dbReference type="NCBI Taxonomy" id="1616117"/>
    <lineage>
        <taxon>Bacteria</taxon>
        <taxon>Bacillati</taxon>
        <taxon>Actinomycetota</taxon>
        <taxon>Actinomycetes</taxon>
        <taxon>Kitasatosporales</taxon>
        <taxon>Streptomycetaceae</taxon>
        <taxon>Streptomyces</taxon>
    </lineage>
</organism>
<protein>
    <submittedName>
        <fullName evidence="2">Putative reductase</fullName>
    </submittedName>
</protein>
<dbReference type="Pfam" id="PF03358">
    <property type="entry name" value="FMN_red"/>
    <property type="match status" value="1"/>
</dbReference>